<dbReference type="RefSeq" id="WP_311363813.1">
    <property type="nucleotide sequence ID" value="NZ_JAVRIC010000003.1"/>
</dbReference>
<feature type="domain" description="PhoD-like phosphatase metallophosphatase" evidence="1">
    <location>
        <begin position="2"/>
        <end position="90"/>
    </location>
</feature>
<name>A0ABU2WFY6_9GAMM</name>
<proteinExistence type="predicted"/>
<sequence length="231" mass="25776">MRAHDPPRELLSLDDYRRRYAQYRSDADLQALHAAHPMIWIWDDHEIINDAWKDGADNHDAQTEGDHLLRRATAAQVAHEWLPIRSPSADEPIRATRNVVIFTGDAHESYAFDVTDDPNNPAAYARLGGDGAAAAEFVAPSITSRGDAEPLNSLSGVLDAVADGAERLLRVTNPHLRFFDNRHNGYVYARVAADRLSAEFWHVPQVREPTDEQVLAARFDVQDGRPGVVRA</sequence>
<gene>
    <name evidence="2" type="ORF">RM530_03460</name>
</gene>
<dbReference type="InterPro" id="IPR018946">
    <property type="entry name" value="PhoD-like_MPP"/>
</dbReference>
<evidence type="ECO:0000259" key="1">
    <source>
        <dbReference type="Pfam" id="PF09423"/>
    </source>
</evidence>
<evidence type="ECO:0000313" key="3">
    <source>
        <dbReference type="Proteomes" id="UP001254608"/>
    </source>
</evidence>
<organism evidence="2 3">
    <name type="scientific">Banduia mediterranea</name>
    <dbReference type="NCBI Taxonomy" id="3075609"/>
    <lineage>
        <taxon>Bacteria</taxon>
        <taxon>Pseudomonadati</taxon>
        <taxon>Pseudomonadota</taxon>
        <taxon>Gammaproteobacteria</taxon>
        <taxon>Nevskiales</taxon>
        <taxon>Algiphilaceae</taxon>
        <taxon>Banduia</taxon>
    </lineage>
</organism>
<protein>
    <submittedName>
        <fullName evidence="2">Alkaline phosphatase D family protein</fullName>
    </submittedName>
</protein>
<keyword evidence="3" id="KW-1185">Reference proteome</keyword>
<comment type="caution">
    <text evidence="2">The sequence shown here is derived from an EMBL/GenBank/DDBJ whole genome shotgun (WGS) entry which is preliminary data.</text>
</comment>
<accession>A0ABU2WFY6</accession>
<dbReference type="Pfam" id="PF09423">
    <property type="entry name" value="PhoD"/>
    <property type="match status" value="2"/>
</dbReference>
<dbReference type="PANTHER" id="PTHR43606:SF2">
    <property type="entry name" value="ALKALINE PHOSPHATASE FAMILY PROTEIN (AFU_ORTHOLOGUE AFUA_5G03860)"/>
    <property type="match status" value="1"/>
</dbReference>
<dbReference type="Gene3D" id="3.60.21.70">
    <property type="entry name" value="PhoD-like phosphatase"/>
    <property type="match status" value="2"/>
</dbReference>
<dbReference type="EMBL" id="JAVRIC010000003">
    <property type="protein sequence ID" value="MDT0496423.1"/>
    <property type="molecule type" value="Genomic_DNA"/>
</dbReference>
<dbReference type="SUPFAM" id="SSF56300">
    <property type="entry name" value="Metallo-dependent phosphatases"/>
    <property type="match status" value="1"/>
</dbReference>
<dbReference type="Proteomes" id="UP001254608">
    <property type="component" value="Unassembled WGS sequence"/>
</dbReference>
<dbReference type="InterPro" id="IPR052900">
    <property type="entry name" value="Phospholipid_Metab_Enz"/>
</dbReference>
<dbReference type="PANTHER" id="PTHR43606">
    <property type="entry name" value="PHOSPHATASE, PUTATIVE (AFU_ORTHOLOGUE AFUA_6G08710)-RELATED"/>
    <property type="match status" value="1"/>
</dbReference>
<dbReference type="InterPro" id="IPR029052">
    <property type="entry name" value="Metallo-depent_PP-like"/>
</dbReference>
<evidence type="ECO:0000313" key="2">
    <source>
        <dbReference type="EMBL" id="MDT0496423.1"/>
    </source>
</evidence>
<feature type="domain" description="PhoD-like phosphatase metallophosphatase" evidence="1">
    <location>
        <begin position="95"/>
        <end position="200"/>
    </location>
</feature>
<dbReference type="InterPro" id="IPR038607">
    <property type="entry name" value="PhoD-like_sf"/>
</dbReference>
<reference evidence="2 3" key="1">
    <citation type="submission" date="2023-09" db="EMBL/GenBank/DDBJ databases">
        <authorList>
            <person name="Rey-Velasco X."/>
        </authorList>
    </citation>
    <scope>NUCLEOTIDE SEQUENCE [LARGE SCALE GENOMIC DNA]</scope>
    <source>
        <strain evidence="2 3">W345</strain>
    </source>
</reference>